<dbReference type="InterPro" id="IPR050696">
    <property type="entry name" value="FtsA/MreB"/>
</dbReference>
<dbReference type="InterPro" id="IPR003494">
    <property type="entry name" value="SHS2_FtsA"/>
</dbReference>
<comment type="subcellular location">
    <subcellularLocation>
        <location evidence="5">Cell membrane</location>
        <topology evidence="5">Peripheral membrane protein</topology>
        <orientation evidence="5">Cytoplasmic side</orientation>
    </subcellularLocation>
    <text evidence="5">Localizes to the Z ring in an FtsZ-dependent manner. Targeted to the membrane through a conserved C-terminal amphipathic helix.</text>
</comment>
<protein>
    <recommendedName>
        <fullName evidence="5 6">Cell division protein FtsA</fullName>
    </recommendedName>
</protein>
<dbReference type="CDD" id="cd24048">
    <property type="entry name" value="ASKHA_NBD_FtsA"/>
    <property type="match status" value="1"/>
</dbReference>
<evidence type="ECO:0000259" key="7">
    <source>
        <dbReference type="SMART" id="SM00842"/>
    </source>
</evidence>
<evidence type="ECO:0000313" key="9">
    <source>
        <dbReference type="Proteomes" id="UP000011778"/>
    </source>
</evidence>
<dbReference type="Pfam" id="PF14450">
    <property type="entry name" value="FtsA"/>
    <property type="match status" value="2"/>
</dbReference>
<evidence type="ECO:0000313" key="8">
    <source>
        <dbReference type="EMBL" id="EMG21549.1"/>
    </source>
</evidence>
<dbReference type="HAMAP" id="MF_02033">
    <property type="entry name" value="FtsA"/>
    <property type="match status" value="1"/>
</dbReference>
<evidence type="ECO:0000256" key="3">
    <source>
        <dbReference type="ARBA" id="ARBA00023136"/>
    </source>
</evidence>
<dbReference type="GO" id="GO:0032153">
    <property type="term" value="C:cell division site"/>
    <property type="evidence" value="ECO:0007669"/>
    <property type="project" value="UniProtKB-UniRule"/>
</dbReference>
<feature type="domain" description="SHS2" evidence="7">
    <location>
        <begin position="9"/>
        <end position="197"/>
    </location>
</feature>
<sequence length="411" mass="43824">MSEPRDRIIAALDLGTSLTKVVVARPVSEYEVEIIGTGAYPSSGIKNGSIINIESTTRSIIEAVSEAELMSGQEISVVAVNITGKTVKADNSKGVVAITNRDRTVTEPDVVRVIEAAQAIRVPADQQILHVLSKEFSVDDQSSIRDPIGMTGVRLEAEVHIVTAGITAIHNLEKCIESSGLGCEVMILSSLASSEAVLTSGEKDLGTAVLDIGAGSCDLIVYVDGGISYSSVIPFGGINVTSDISIGLKTTLETAELLKKRYGHTILSEIDPTETIEIPPISGRPARQVLREELVSIIEPRMREIFEMVDKELEKSGKKGFLAGGVILTGGGSLLEGIDTLAEDVFRLTSSRARPGGITGLAEKASSPEFSTTIGMIKYADRMTDMDQKSVDRSEGWSKKLEDGSKTIFDL</sequence>
<dbReference type="Gene3D" id="3.30.1490.110">
    <property type="match status" value="1"/>
</dbReference>
<dbReference type="NCBIfam" id="TIGR01174">
    <property type="entry name" value="ftsA"/>
    <property type="match status" value="1"/>
</dbReference>
<dbReference type="GO" id="GO:0043093">
    <property type="term" value="P:FtsZ-dependent cytokinesis"/>
    <property type="evidence" value="ECO:0007669"/>
    <property type="project" value="UniProtKB-UniRule"/>
</dbReference>
<evidence type="ECO:0000256" key="5">
    <source>
        <dbReference type="HAMAP-Rule" id="MF_02033"/>
    </source>
</evidence>
<evidence type="ECO:0000256" key="4">
    <source>
        <dbReference type="ARBA" id="ARBA00023306"/>
    </source>
</evidence>
<comment type="similarity">
    <text evidence="5 6">Belongs to the FtsA/MreB family.</text>
</comment>
<dbReference type="Proteomes" id="UP000011778">
    <property type="component" value="Unassembled WGS sequence"/>
</dbReference>
<keyword evidence="2 5" id="KW-0132">Cell division</keyword>
<name>M3HB83_LEPIT</name>
<dbReference type="GO" id="GO:0009898">
    <property type="term" value="C:cytoplasmic side of plasma membrane"/>
    <property type="evidence" value="ECO:0007669"/>
    <property type="project" value="UniProtKB-UniRule"/>
</dbReference>
<evidence type="ECO:0000256" key="2">
    <source>
        <dbReference type="ARBA" id="ARBA00022618"/>
    </source>
</evidence>
<dbReference type="EMBL" id="AFMD02000303">
    <property type="protein sequence ID" value="EMG21549.1"/>
    <property type="molecule type" value="Genomic_DNA"/>
</dbReference>
<dbReference type="FunFam" id="3.30.1490.110:FF:000005">
    <property type="entry name" value="Cell division protein FtsA"/>
    <property type="match status" value="1"/>
</dbReference>
<dbReference type="AlphaFoldDB" id="M3HB83"/>
<keyword evidence="1 5" id="KW-1003">Cell membrane</keyword>
<dbReference type="PANTHER" id="PTHR32432:SF4">
    <property type="entry name" value="CELL DIVISION PROTEIN FTSA"/>
    <property type="match status" value="1"/>
</dbReference>
<dbReference type="Gene3D" id="3.30.420.40">
    <property type="match status" value="1"/>
</dbReference>
<evidence type="ECO:0000256" key="1">
    <source>
        <dbReference type="ARBA" id="ARBA00022475"/>
    </source>
</evidence>
<comment type="subunit">
    <text evidence="5">Self-interacts. Interacts with FtsZ.</text>
</comment>
<keyword evidence="4 5" id="KW-0131">Cell cycle</keyword>
<dbReference type="InterPro" id="IPR043129">
    <property type="entry name" value="ATPase_NBD"/>
</dbReference>
<dbReference type="InterPro" id="IPR020823">
    <property type="entry name" value="Cell_div_FtsA"/>
</dbReference>
<gene>
    <name evidence="5 8" type="primary">ftsA</name>
    <name evidence="8" type="ORF">LEP1GSC150_1658</name>
</gene>
<reference evidence="8 9" key="1">
    <citation type="submission" date="2013-02" db="EMBL/GenBank/DDBJ databases">
        <authorList>
            <person name="Harkins D.M."/>
            <person name="Durkin A.S."/>
            <person name="Brinkac L.M."/>
            <person name="Haft D.H."/>
            <person name="Selengut J.D."/>
            <person name="Sanka R."/>
            <person name="DePew J."/>
            <person name="Purushe J."/>
            <person name="Tulsiani S.M."/>
            <person name="Graham G.C."/>
            <person name="Burns M.-A."/>
            <person name="Dohnt M.F."/>
            <person name="Smythe L.D."/>
            <person name="McKay D.B."/>
            <person name="Craig S.B."/>
            <person name="Vinetz J.M."/>
            <person name="Sutton G.G."/>
            <person name="Nierman W.C."/>
            <person name="Fouts D.E."/>
        </authorList>
    </citation>
    <scope>NUCLEOTIDE SEQUENCE [LARGE SCALE GENOMIC DNA]</scope>
    <source>
        <strain evidence="8 9">LT2050</strain>
    </source>
</reference>
<evidence type="ECO:0000256" key="6">
    <source>
        <dbReference type="PIRNR" id="PIRNR003101"/>
    </source>
</evidence>
<comment type="caution">
    <text evidence="8">The sequence shown here is derived from an EMBL/GenBank/DDBJ whole genome shotgun (WGS) entry which is preliminary data.</text>
</comment>
<comment type="function">
    <text evidence="5 6">Cell division protein that is involved in the assembly of the Z ring. May serve as a membrane anchor for the Z ring.</text>
</comment>
<dbReference type="SMART" id="SM00842">
    <property type="entry name" value="FtsA"/>
    <property type="match status" value="1"/>
</dbReference>
<dbReference type="Pfam" id="PF02491">
    <property type="entry name" value="SHS2_FTSA"/>
    <property type="match status" value="1"/>
</dbReference>
<dbReference type="SUPFAM" id="SSF53067">
    <property type="entry name" value="Actin-like ATPase domain"/>
    <property type="match status" value="2"/>
</dbReference>
<organism evidence="8 9">
    <name type="scientific">Leptospira interrogans serovar Copenhageni str. LT2050</name>
    <dbReference type="NCBI Taxonomy" id="1001598"/>
    <lineage>
        <taxon>Bacteria</taxon>
        <taxon>Pseudomonadati</taxon>
        <taxon>Spirochaetota</taxon>
        <taxon>Spirochaetia</taxon>
        <taxon>Leptospirales</taxon>
        <taxon>Leptospiraceae</taxon>
        <taxon>Leptospira</taxon>
    </lineage>
</organism>
<accession>M3HB83</accession>
<dbReference type="PANTHER" id="PTHR32432">
    <property type="entry name" value="CELL DIVISION PROTEIN FTSA-RELATED"/>
    <property type="match status" value="1"/>
</dbReference>
<proteinExistence type="inferred from homology"/>
<keyword evidence="3 5" id="KW-0472">Membrane</keyword>
<dbReference type="PIRSF" id="PIRSF003101">
    <property type="entry name" value="FtsA"/>
    <property type="match status" value="1"/>
</dbReference>